<proteinExistence type="inferred from homology"/>
<evidence type="ECO:0000256" key="4">
    <source>
        <dbReference type="ARBA" id="ARBA00022971"/>
    </source>
</evidence>
<evidence type="ECO:0000313" key="7">
    <source>
        <dbReference type="Proteomes" id="UP000249458"/>
    </source>
</evidence>
<organism evidence="6 7">
    <name type="scientific">Legionella quinlivanii</name>
    <dbReference type="NCBI Taxonomy" id="45073"/>
    <lineage>
        <taxon>Bacteria</taxon>
        <taxon>Pseudomonadati</taxon>
        <taxon>Pseudomonadota</taxon>
        <taxon>Gammaproteobacteria</taxon>
        <taxon>Legionellales</taxon>
        <taxon>Legionellaceae</taxon>
        <taxon>Legionella</taxon>
    </lineage>
</organism>
<evidence type="ECO:0000256" key="3">
    <source>
        <dbReference type="ARBA" id="ARBA00022840"/>
    </source>
</evidence>
<keyword evidence="4" id="KW-0184">Conjugation</keyword>
<dbReference type="Pfam" id="PF03389">
    <property type="entry name" value="MobA_MobL"/>
    <property type="match status" value="1"/>
</dbReference>
<sequence length="1056" mass="120743">MAAAAYRAGMKLYDERLGLTYDFSNRHDVKFSELLLPEGAEQDFTDRQFIWNEVERAESRKNAQVCKDVMLALPKELDLIQQIELAKRFAQTHFVDKGIPADVSIHDHGDGNPHAHILITTRRLEQTQFSKHKARDLNPQFAKGFITEKEQWHQQWRDFQNVYFEEKGIDLTVDLNHIIPERHHGGFRDKASHYLLEENELIKQAREEIALNDIENFINILSIEHSVFTEEDIKDLLFKTITKEKYDEFFQLTVERVLTNENLVCLGENEQGHKAFTTRHQYLQESKLLEDVETLQARTAHVYQTDTAEFLKRTQLSEEQQQAFEFIVNSGDISCIIGRPGVGKSYMLTPVKDFYQQQGCRVLGATLSGKVAKQLQIESGIESSTIASLTAGILSGKQTLTANDILIIDEAGMVDFANMSFLINKVREANAKIVLVGDPDQLKPIKKGAIFKGIAALAGCFTMVDIKRQRNSGDRHASIELSKGNIAAGLGHYFEQNAITIADNQKEIFATDLLIRSWQTGIHEYEDLRKRIILANANDTVDSLNLSARDILIEKGISGAQQIPFVKEIKNKGCDYRPGQYIMVTQSDNELGLIGGEQGRISEIDEEKNLTLLMNDNRAIKVPAHLRRYVEKTGLQDIFLTTGERVFFKKGDTSIGVKNGDLGTIVQINEEGFTALLDSGTEITVPKRYKQIDYAYAMTVHKSQGMSVENTYACVDTMWWNRALSFVAFTRHKEKLKIFANSKNHPDFETMVQLLSRNTLQDNVIDYPMNLGLRHGFEWDDLAERAVKRITPVSQIIRDKVNYLYHYAQAVKMQQLTINNRRAGRQLGRDIAQYIDLKAQIALHYGQLKRKAEQTGCKMSELKEFDYFYKLSCARDKKATELLHTEQSQLSKIKLKHFNMNQLEKEATRYEKIKTIRAIINAKPNFKEDSELGKCANKLSITEDAMPIAQEIKKAKGSKKIFHDQLQSLQQHYRKTIYTNLQNENPILKRYHDLTSVCSKLTGLQAEQLNKELLKAARMIVSNKLLFKKIQNDLPNLSNKLRTQCLTLDKNVELTY</sequence>
<evidence type="ECO:0000256" key="1">
    <source>
        <dbReference type="ARBA" id="ARBA00010873"/>
    </source>
</evidence>
<dbReference type="InterPro" id="IPR050534">
    <property type="entry name" value="Coronavir_polyprotein_1ab"/>
</dbReference>
<dbReference type="Gene3D" id="3.40.50.300">
    <property type="entry name" value="P-loop containing nucleotide triphosphate hydrolases"/>
    <property type="match status" value="2"/>
</dbReference>
<reference evidence="6 7" key="1">
    <citation type="submission" date="2017-02" db="EMBL/GenBank/DDBJ databases">
        <title>Legionella quilivanii strain from human: case report and whole genome sequencing analysis.</title>
        <authorList>
            <person name="Lalancette C."/>
            <person name="Leduc J.-M."/>
            <person name="Levesque S."/>
            <person name="Fournier E."/>
            <person name="Saoud J."/>
            <person name="Faucher S.P."/>
            <person name="Bernard K."/>
            <person name="Martineau C."/>
            <person name="Longtin J."/>
        </authorList>
    </citation>
    <scope>NUCLEOTIDE SEQUENCE [LARGE SCALE GENOMIC DNA]</scope>
    <source>
        <strain evidence="6 7">ID143958</strain>
    </source>
</reference>
<dbReference type="Gene3D" id="3.30.930.30">
    <property type="match status" value="1"/>
</dbReference>
<dbReference type="Proteomes" id="UP000249458">
    <property type="component" value="Unassembled WGS sequence"/>
</dbReference>
<dbReference type="PANTHER" id="PTHR43788:SF6">
    <property type="entry name" value="DNA HELICASE B"/>
    <property type="match status" value="1"/>
</dbReference>
<dbReference type="PANTHER" id="PTHR43788">
    <property type="entry name" value="DNA2/NAM7 HELICASE FAMILY MEMBER"/>
    <property type="match status" value="1"/>
</dbReference>
<feature type="domain" description="MobA/MobL protein" evidence="5">
    <location>
        <begin position="2"/>
        <end position="174"/>
    </location>
</feature>
<dbReference type="GO" id="GO:0005524">
    <property type="term" value="F:ATP binding"/>
    <property type="evidence" value="ECO:0007669"/>
    <property type="project" value="UniProtKB-KW"/>
</dbReference>
<comment type="similarity">
    <text evidence="1">Belongs to the MobA/MobL family.</text>
</comment>
<gene>
    <name evidence="6" type="ORF">B1207_15200</name>
</gene>
<keyword evidence="3" id="KW-0067">ATP-binding</keyword>
<dbReference type="SUPFAM" id="SSF52540">
    <property type="entry name" value="P-loop containing nucleoside triphosphate hydrolases"/>
    <property type="match status" value="3"/>
</dbReference>
<dbReference type="AlphaFoldDB" id="A0A364LFC7"/>
<dbReference type="EMBL" id="MVJN01000015">
    <property type="protein sequence ID" value="RAP34628.1"/>
    <property type="molecule type" value="Genomic_DNA"/>
</dbReference>
<dbReference type="CDD" id="cd17933">
    <property type="entry name" value="DEXSc_RecD-like"/>
    <property type="match status" value="1"/>
</dbReference>
<dbReference type="GO" id="GO:0003678">
    <property type="term" value="F:DNA helicase activity"/>
    <property type="evidence" value="ECO:0007669"/>
    <property type="project" value="UniProtKB-ARBA"/>
</dbReference>
<dbReference type="CDD" id="cd18809">
    <property type="entry name" value="SF1_C_RecD"/>
    <property type="match status" value="1"/>
</dbReference>
<dbReference type="Pfam" id="PF13604">
    <property type="entry name" value="AAA_30"/>
    <property type="match status" value="1"/>
</dbReference>
<dbReference type="Gene3D" id="2.30.30.940">
    <property type="match status" value="1"/>
</dbReference>
<evidence type="ECO:0000259" key="5">
    <source>
        <dbReference type="Pfam" id="PF03389"/>
    </source>
</evidence>
<evidence type="ECO:0000256" key="2">
    <source>
        <dbReference type="ARBA" id="ARBA00022741"/>
    </source>
</evidence>
<evidence type="ECO:0000313" key="6">
    <source>
        <dbReference type="EMBL" id="RAP34628.1"/>
    </source>
</evidence>
<accession>A0A364LFC7</accession>
<dbReference type="InterPro" id="IPR005053">
    <property type="entry name" value="MobA_MobL"/>
</dbReference>
<dbReference type="InterPro" id="IPR027417">
    <property type="entry name" value="P-loop_NTPase"/>
</dbReference>
<keyword evidence="2" id="KW-0547">Nucleotide-binding</keyword>
<comment type="caution">
    <text evidence="6">The sequence shown here is derived from an EMBL/GenBank/DDBJ whole genome shotgun (WGS) entry which is preliminary data.</text>
</comment>
<protein>
    <recommendedName>
        <fullName evidence="5">MobA/MobL protein domain-containing protein</fullName>
    </recommendedName>
</protein>
<name>A0A364LFC7_9GAMM</name>